<dbReference type="Pfam" id="PF25149">
    <property type="entry name" value="DUF7825"/>
    <property type="match status" value="1"/>
</dbReference>
<dbReference type="InterPro" id="IPR045472">
    <property type="entry name" value="DUF6493"/>
</dbReference>
<evidence type="ECO:0000313" key="4">
    <source>
        <dbReference type="EMBL" id="SFW88973.1"/>
    </source>
</evidence>
<evidence type="ECO:0000259" key="2">
    <source>
        <dbReference type="Pfam" id="PF25148"/>
    </source>
</evidence>
<evidence type="ECO:0000313" key="5">
    <source>
        <dbReference type="EMBL" id="WQG92150.1"/>
    </source>
</evidence>
<dbReference type="EMBL" id="FPIZ01000038">
    <property type="protein sequence ID" value="SFW88973.1"/>
    <property type="molecule type" value="Genomic_DNA"/>
</dbReference>
<proteinExistence type="predicted"/>
<dbReference type="STRING" id="1004.SAMN05661012_06348"/>
<protein>
    <submittedName>
        <fullName evidence="5">DUF6493 family protein</fullName>
    </submittedName>
</protein>
<dbReference type="InterPro" id="IPR056727">
    <property type="entry name" value="DUF7825"/>
</dbReference>
<reference evidence="4 6" key="1">
    <citation type="submission" date="2016-11" db="EMBL/GenBank/DDBJ databases">
        <authorList>
            <person name="Jaros S."/>
            <person name="Januszkiewicz K."/>
            <person name="Wedrychowicz H."/>
        </authorList>
    </citation>
    <scope>NUCLEOTIDE SEQUENCE [LARGE SCALE GENOMIC DNA]</scope>
    <source>
        <strain evidence="4 6">DSM 784</strain>
    </source>
</reference>
<accession>A0A1K1SYQ7</accession>
<dbReference type="RefSeq" id="WP_072366174.1">
    <property type="nucleotide sequence ID" value="NZ_CP139972.1"/>
</dbReference>
<sequence length="898" mass="101874">MTPTDKLKALIEKESTDELIVFLKALSEPEKKVLVPALKELNAYYTEFVDLSTMQAPDSKWQAGRSYGTRARGRQGLVLAIASFVCLDKKGFEKTVFPTSILKQEILDQLLPWYVPSWFGKLLDEANKGNSYRLSYDLIMQLQAEGHFTPSPELILIHFPGLIFPEKITPAQAEEILLKYPDTLNKHFWYIFEYPSNIANLSRYYKSTKNWNDFILKFATEGRLDRARILKETLLTANRNFNKILAGWFVELFSFLKPTEEELQTLEPELMTLLDSKHTTAVSLGLNSLKQLKDFDYHTFITHLPQVILSGTKSILNTVLQLSETICKEHPDARQPIAIQLCQVFLNKDEGLQQKTAKLISTYAFPPTEDLQQQLQLYADTMLTSTRPLLLKDAAAVVLADDTPAENLPLIGEHNLIPPVNTVEDLVYFASQAFENNAPYHAELLPAAFIHLQHLITEDVLVQLQPAFKRAEKLHAHPTANMGQLDNLLTKFLLDYTKGQTSAWKETEDYVRPYTILWQYALEKLQAKNQLPLLSTPTHTPCWIDPLVLVERLAQYKDQVPHELDLQLAVCRCALEDTAAAIALAKQVLSGEHKELVLYLLDQSAGTPRNGNAWVQAANRKGISIPTDKLAAVYINGNFEWETKPEKYKAYGSYISEKRDYERITATRISIRINIPASTPLHAKEPLLQDYLVNRSRYYSLIWQDVPRLLSLTPANSSLMLANIIQHCMPLSGMYEVTETSTITAAISWLKEQAIPYLPTVHLFMATCMLHADKTIRALAAECWITGVSANRLESSETGRIIGIHQSVEWAPLKRFTDLVTEHMMQISRQHNEALELLLSNCIARLPDHAVKNLKKLLEVYGEVLAVNGHKVTDLQVMNRLKVWESLPGFKKLTSSLT</sequence>
<dbReference type="OrthoDB" id="6629398at2"/>
<feature type="domain" description="DUF7825" evidence="3">
    <location>
        <begin position="646"/>
        <end position="897"/>
    </location>
</feature>
<name>A0A1K1SYQ7_9BACT</name>
<evidence type="ECO:0000259" key="1">
    <source>
        <dbReference type="Pfam" id="PF20103"/>
    </source>
</evidence>
<dbReference type="Proteomes" id="UP001326715">
    <property type="component" value="Chromosome"/>
</dbReference>
<keyword evidence="7" id="KW-1185">Reference proteome</keyword>
<evidence type="ECO:0000313" key="6">
    <source>
        <dbReference type="Proteomes" id="UP000183788"/>
    </source>
</evidence>
<dbReference type="Proteomes" id="UP000183788">
    <property type="component" value="Unassembled WGS sequence"/>
</dbReference>
<dbReference type="AlphaFoldDB" id="A0A1K1SYQ7"/>
<dbReference type="EMBL" id="CP140154">
    <property type="protein sequence ID" value="WQG92150.1"/>
    <property type="molecule type" value="Genomic_DNA"/>
</dbReference>
<reference evidence="5 7" key="2">
    <citation type="submission" date="2023-11" db="EMBL/GenBank/DDBJ databases">
        <title>MicrobeMod: A computational toolkit for identifying prokaryotic methylation and restriction-modification with nanopore sequencing.</title>
        <authorList>
            <person name="Crits-Christoph A."/>
            <person name="Kang S.C."/>
            <person name="Lee H."/>
            <person name="Ostrov N."/>
        </authorList>
    </citation>
    <scope>NUCLEOTIDE SEQUENCE [LARGE SCALE GENOMIC DNA]</scope>
    <source>
        <strain evidence="5 7">ATCC 23090</strain>
    </source>
</reference>
<feature type="domain" description="DUF6493" evidence="1">
    <location>
        <begin position="2"/>
        <end position="314"/>
    </location>
</feature>
<feature type="domain" description="DUF7824" evidence="2">
    <location>
        <begin position="413"/>
        <end position="619"/>
    </location>
</feature>
<dbReference type="Pfam" id="PF25148">
    <property type="entry name" value="DUF7824"/>
    <property type="match status" value="1"/>
</dbReference>
<dbReference type="InterPro" id="IPR056726">
    <property type="entry name" value="DUF7824"/>
</dbReference>
<dbReference type="Pfam" id="PF20103">
    <property type="entry name" value="DUF6493"/>
    <property type="match status" value="1"/>
</dbReference>
<evidence type="ECO:0000313" key="7">
    <source>
        <dbReference type="Proteomes" id="UP001326715"/>
    </source>
</evidence>
<evidence type="ECO:0000259" key="3">
    <source>
        <dbReference type="Pfam" id="PF25149"/>
    </source>
</evidence>
<organism evidence="4 6">
    <name type="scientific">Chitinophaga sancti</name>
    <dbReference type="NCBI Taxonomy" id="1004"/>
    <lineage>
        <taxon>Bacteria</taxon>
        <taxon>Pseudomonadati</taxon>
        <taxon>Bacteroidota</taxon>
        <taxon>Chitinophagia</taxon>
        <taxon>Chitinophagales</taxon>
        <taxon>Chitinophagaceae</taxon>
        <taxon>Chitinophaga</taxon>
    </lineage>
</organism>
<gene>
    <name evidence="4" type="ORF">SAMN05661012_06348</name>
    <name evidence="5" type="ORF">SR876_11600</name>
</gene>